<evidence type="ECO:0000256" key="11">
    <source>
        <dbReference type="HAMAP-Rule" id="MF_01633"/>
    </source>
</evidence>
<dbReference type="Pfam" id="PF13537">
    <property type="entry name" value="GATase_7"/>
    <property type="match status" value="1"/>
</dbReference>
<comment type="function">
    <text evidence="7 11">Catalyzes the ATP-dependent conversion of 7-carboxy-7-deazaguanine (CDG) to 7-cyano-7-deazaguanine (preQ(0)).</text>
</comment>
<dbReference type="InterPro" id="IPR014729">
    <property type="entry name" value="Rossmann-like_a/b/a_fold"/>
</dbReference>
<dbReference type="EC" id="6.3.4.20" evidence="9 11"/>
<evidence type="ECO:0000256" key="6">
    <source>
        <dbReference type="ARBA" id="ARBA00022840"/>
    </source>
</evidence>
<dbReference type="PROSITE" id="PS51278">
    <property type="entry name" value="GATASE_TYPE_2"/>
    <property type="match status" value="1"/>
</dbReference>
<dbReference type="eggNOG" id="arCOG00039">
    <property type="taxonomic scope" value="Archaea"/>
</dbReference>
<accession>F0QVV8</accession>
<dbReference type="OrthoDB" id="6532at2157"/>
<dbReference type="PANTHER" id="PTHR42914">
    <property type="entry name" value="7-CYANO-7-DEAZAGUANINE SYNTHASE"/>
    <property type="match status" value="1"/>
</dbReference>
<evidence type="ECO:0000256" key="5">
    <source>
        <dbReference type="ARBA" id="ARBA00022833"/>
    </source>
</evidence>
<evidence type="ECO:0000313" key="14">
    <source>
        <dbReference type="Proteomes" id="UP000007485"/>
    </source>
</evidence>
<evidence type="ECO:0000256" key="9">
    <source>
        <dbReference type="ARBA" id="ARBA00039149"/>
    </source>
</evidence>
<evidence type="ECO:0000256" key="2">
    <source>
        <dbReference type="ARBA" id="ARBA00022598"/>
    </source>
</evidence>
<dbReference type="AlphaFoldDB" id="F0QVV8"/>
<dbReference type="HOGENOM" id="CLU_550565_0_0_2"/>
<evidence type="ECO:0000256" key="4">
    <source>
        <dbReference type="ARBA" id="ARBA00022741"/>
    </source>
</evidence>
<dbReference type="Pfam" id="PF06508">
    <property type="entry name" value="QueC"/>
    <property type="match status" value="1"/>
</dbReference>
<keyword evidence="5 11" id="KW-0862">Zinc</keyword>
<dbReference type="GO" id="GO:0008270">
    <property type="term" value="F:zinc ion binding"/>
    <property type="evidence" value="ECO:0007669"/>
    <property type="project" value="UniProtKB-UniRule"/>
</dbReference>
<evidence type="ECO:0000256" key="3">
    <source>
        <dbReference type="ARBA" id="ARBA00022723"/>
    </source>
</evidence>
<dbReference type="STRING" id="985053.VMUT_1931"/>
<organism evidence="13 14">
    <name type="scientific">Vulcanisaeta moutnovskia (strain 768-28)</name>
    <dbReference type="NCBI Taxonomy" id="985053"/>
    <lineage>
        <taxon>Archaea</taxon>
        <taxon>Thermoproteota</taxon>
        <taxon>Thermoprotei</taxon>
        <taxon>Thermoproteales</taxon>
        <taxon>Thermoproteaceae</taxon>
        <taxon>Vulcanisaeta</taxon>
    </lineage>
</organism>
<feature type="binding site" evidence="11">
    <location>
        <position position="438"/>
    </location>
    <ligand>
        <name>Zn(2+)</name>
        <dbReference type="ChEBI" id="CHEBI:29105"/>
    </ligand>
</feature>
<evidence type="ECO:0000256" key="7">
    <source>
        <dbReference type="ARBA" id="ARBA00037768"/>
    </source>
</evidence>
<evidence type="ECO:0000256" key="1">
    <source>
        <dbReference type="ARBA" id="ARBA00005061"/>
    </source>
</evidence>
<dbReference type="UniPathway" id="UPA00391"/>
<dbReference type="RefSeq" id="WP_013605294.1">
    <property type="nucleotide sequence ID" value="NC_015151.1"/>
</dbReference>
<evidence type="ECO:0000259" key="12">
    <source>
        <dbReference type="PROSITE" id="PS51278"/>
    </source>
</evidence>
<proteinExistence type="inferred from homology"/>
<reference evidence="13 14" key="1">
    <citation type="journal article" date="2011" name="J. Bacteriol.">
        <title>Complete genome sequence of 'Vulcanisaeta moutnovskia' strain 768-28, a novel member of the hyperthermophilic crenarchaeal genus vulcanisaeta.</title>
        <authorList>
            <person name="Gumerov V.M."/>
            <person name="Mardanov A.V."/>
            <person name="Beletsky A.V."/>
            <person name="Prokofeva M.I."/>
            <person name="Bonch-Osmolovskaya E.A."/>
            <person name="Ravin N.V."/>
            <person name="Skryabin K.G."/>
        </authorList>
    </citation>
    <scope>NUCLEOTIDE SEQUENCE [LARGE SCALE GENOMIC DNA]</scope>
    <source>
        <strain evidence="13 14">768-28</strain>
    </source>
</reference>
<dbReference type="SUPFAM" id="SSF56235">
    <property type="entry name" value="N-terminal nucleophile aminohydrolases (Ntn hydrolases)"/>
    <property type="match status" value="1"/>
</dbReference>
<gene>
    <name evidence="11" type="primary">queC</name>
    <name evidence="13" type="ordered locus">VMUT_1931</name>
</gene>
<dbReference type="HAMAP" id="MF_01633">
    <property type="entry name" value="QueC"/>
    <property type="match status" value="1"/>
</dbReference>
<dbReference type="InterPro" id="IPR018317">
    <property type="entry name" value="QueC"/>
</dbReference>
<dbReference type="EMBL" id="CP002529">
    <property type="protein sequence ID" value="ADY02132.1"/>
    <property type="molecule type" value="Genomic_DNA"/>
</dbReference>
<evidence type="ECO:0000256" key="8">
    <source>
        <dbReference type="ARBA" id="ARBA00037993"/>
    </source>
</evidence>
<dbReference type="Proteomes" id="UP000007485">
    <property type="component" value="Chromosome"/>
</dbReference>
<evidence type="ECO:0000313" key="13">
    <source>
        <dbReference type="EMBL" id="ADY02132.1"/>
    </source>
</evidence>
<dbReference type="InterPro" id="IPR017932">
    <property type="entry name" value="GATase_2_dom"/>
</dbReference>
<comment type="pathway">
    <text evidence="1 11">Purine metabolism; 7-cyano-7-deazaguanine biosynthesis.</text>
</comment>
<dbReference type="GO" id="GO:0016879">
    <property type="term" value="F:ligase activity, forming carbon-nitrogen bonds"/>
    <property type="evidence" value="ECO:0007669"/>
    <property type="project" value="UniProtKB-UniRule"/>
</dbReference>
<dbReference type="Gene3D" id="3.60.20.10">
    <property type="entry name" value="Glutamine Phosphoribosylpyrophosphate, subunit 1, domain 1"/>
    <property type="match status" value="1"/>
</dbReference>
<feature type="binding site" evidence="11">
    <location>
        <begin position="258"/>
        <end position="268"/>
    </location>
    <ligand>
        <name>ATP</name>
        <dbReference type="ChEBI" id="CHEBI:30616"/>
    </ligand>
</feature>
<protein>
    <recommendedName>
        <fullName evidence="9 11">7-cyano-7-deazaguanine synthase</fullName>
        <ecNumber evidence="9 11">6.3.4.20</ecNumber>
    </recommendedName>
    <alternativeName>
        <fullName evidence="11">7-cyano-7-carbaguanine synthase</fullName>
    </alternativeName>
    <alternativeName>
        <fullName evidence="11">Archaeosine biosynthesis protein QueC</fullName>
    </alternativeName>
    <alternativeName>
        <fullName evidence="11">PreQ(0) synthase</fullName>
    </alternativeName>
</protein>
<dbReference type="Gene3D" id="3.40.50.620">
    <property type="entry name" value="HUPs"/>
    <property type="match status" value="1"/>
</dbReference>
<dbReference type="CDD" id="cd01995">
    <property type="entry name" value="QueC-like"/>
    <property type="match status" value="1"/>
</dbReference>
<dbReference type="KEGG" id="vmo:VMUT_1931"/>
<comment type="cofactor">
    <cofactor evidence="11">
        <name>Zn(2+)</name>
        <dbReference type="ChEBI" id="CHEBI:29105"/>
    </cofactor>
    <text evidence="11">Binds 1 zinc ion per subunit.</text>
</comment>
<comment type="similarity">
    <text evidence="8 11">Belongs to the QueC family.</text>
</comment>
<sequence>MCTIGGVLIFGDRLDEDRAKRIEEVLRMVIIKGEERGRDSFGIVSLSRDGELNVFKSKERPSVAVSKMPRMITEDTVAAIFNNRAEPTTEYVKVKNEDDIQPMIGERIVVAHNGTIANDKDLESKFGLIRRSKIDTAILPPLLEKFWDGSLNGFRDVLVNYVVGSYALAIMDTRRPGRVWLATNFKPLYMAWYGDLKTLFFASLDDYLIDDWNKPIWGMPVIRRVEPYTAMEIGIDGTWSTVSLRKEGQVKRRVLVIASGGLDSTTAATYLLKQGYDVALLHFNYGHRAETQEDRAIKRIAEFHNVPLFEVNMDFFKIVRHSPLLGDGEINRVDEGREGAEFAHEWVPARNFVFIALATAIAEAYGYDYIATGINLEESGAYPDNEMEFIRLLNRVMPYAVGPNKHVELIMPVGHLVKHEIVRLGLEVDAPLHLTWSCYDNGEKHCGRCGPCYMRRLAFKINGVKDPVEYELPKEIEEEFWMGARPYEVPKRPGQ</sequence>
<feature type="binding site" evidence="11">
    <location>
        <position position="446"/>
    </location>
    <ligand>
        <name>Zn(2+)</name>
        <dbReference type="ChEBI" id="CHEBI:29105"/>
    </ligand>
</feature>
<name>F0QVV8_VULM7</name>
<keyword evidence="2 11" id="KW-0436">Ligase</keyword>
<feature type="binding site" evidence="11">
    <location>
        <position position="449"/>
    </location>
    <ligand>
        <name>Zn(2+)</name>
        <dbReference type="ChEBI" id="CHEBI:29105"/>
    </ligand>
</feature>
<keyword evidence="3 11" id="KW-0479">Metal-binding</keyword>
<dbReference type="InterPro" id="IPR029055">
    <property type="entry name" value="Ntn_hydrolases_N"/>
</dbReference>
<dbReference type="CDD" id="cd00352">
    <property type="entry name" value="Gn_AT_II"/>
    <property type="match status" value="1"/>
</dbReference>
<feature type="domain" description="Glutamine amidotransferase type-2" evidence="12">
    <location>
        <begin position="2"/>
        <end position="236"/>
    </location>
</feature>
<evidence type="ECO:0000256" key="10">
    <source>
        <dbReference type="ARBA" id="ARBA00047890"/>
    </source>
</evidence>
<keyword evidence="4 11" id="KW-0547">Nucleotide-binding</keyword>
<comment type="catalytic activity">
    <reaction evidence="10 11">
        <text>7-carboxy-7-carbaguanine + NH4(+) + 2 ATP = 7-cyano-7-carbaguanine + 2 AMP + 2 diphosphate + 2 H(+)</text>
        <dbReference type="Rhea" id="RHEA:27982"/>
        <dbReference type="ChEBI" id="CHEBI:15378"/>
        <dbReference type="ChEBI" id="CHEBI:28938"/>
        <dbReference type="ChEBI" id="CHEBI:30616"/>
        <dbReference type="ChEBI" id="CHEBI:33019"/>
        <dbReference type="ChEBI" id="CHEBI:45075"/>
        <dbReference type="ChEBI" id="CHEBI:61036"/>
        <dbReference type="ChEBI" id="CHEBI:456215"/>
        <dbReference type="EC" id="6.3.4.20"/>
    </reaction>
</comment>
<feature type="binding site" evidence="11">
    <location>
        <position position="452"/>
    </location>
    <ligand>
        <name>Zn(2+)</name>
        <dbReference type="ChEBI" id="CHEBI:29105"/>
    </ligand>
</feature>
<dbReference type="NCBIfam" id="TIGR00364">
    <property type="entry name" value="7-cyano-7-deazaguanine synthase QueC"/>
    <property type="match status" value="1"/>
</dbReference>
<dbReference type="GO" id="GO:0005524">
    <property type="term" value="F:ATP binding"/>
    <property type="evidence" value="ECO:0007669"/>
    <property type="project" value="UniProtKB-UniRule"/>
</dbReference>
<keyword evidence="6 11" id="KW-0067">ATP-binding</keyword>
<dbReference type="GeneID" id="10289583"/>
<dbReference type="SUPFAM" id="SSF52402">
    <property type="entry name" value="Adenine nucleotide alpha hydrolases-like"/>
    <property type="match status" value="1"/>
</dbReference>
<keyword evidence="14" id="KW-1185">Reference proteome</keyword>
<dbReference type="PANTHER" id="PTHR42914:SF1">
    <property type="entry name" value="7-CYANO-7-DEAZAGUANINE SYNTHASE"/>
    <property type="match status" value="1"/>
</dbReference>